<evidence type="ECO:0000313" key="3">
    <source>
        <dbReference type="Proteomes" id="UP000289316"/>
    </source>
</evidence>
<keyword evidence="1" id="KW-0472">Membrane</keyword>
<sequence length="69" mass="8226">MFDFISFILIKTLLVVILSSNIIWCSFFIYKYFRDKAKHKFLLLFTFIPMILLSIFSIVFIIHFGVNTP</sequence>
<organism evidence="2 3">
    <name type="scientific">Ligilactobacillus murinus</name>
    <dbReference type="NCBI Taxonomy" id="1622"/>
    <lineage>
        <taxon>Bacteria</taxon>
        <taxon>Bacillati</taxon>
        <taxon>Bacillota</taxon>
        <taxon>Bacilli</taxon>
        <taxon>Lactobacillales</taxon>
        <taxon>Lactobacillaceae</taxon>
        <taxon>Ligilactobacillus</taxon>
    </lineage>
</organism>
<feature type="transmembrane region" description="Helical" evidence="1">
    <location>
        <begin position="42"/>
        <end position="66"/>
    </location>
</feature>
<accession>A0A4Q1ZVR4</accession>
<evidence type="ECO:0000313" key="2">
    <source>
        <dbReference type="EMBL" id="RXV60485.1"/>
    </source>
</evidence>
<reference evidence="2 3" key="1">
    <citation type="submission" date="2018-09" db="EMBL/GenBank/DDBJ databases">
        <title>Murine metabolic-syndrome-specific gut microbial biobank.</title>
        <authorList>
            <person name="Liu C."/>
        </authorList>
    </citation>
    <scope>NUCLEOTIDE SEQUENCE [LARGE SCALE GENOMIC DNA]</scope>
    <source>
        <strain evidence="2 3">C-30</strain>
    </source>
</reference>
<feature type="transmembrane region" description="Helical" evidence="1">
    <location>
        <begin position="6"/>
        <end position="30"/>
    </location>
</feature>
<dbReference type="Proteomes" id="UP000289316">
    <property type="component" value="Unassembled WGS sequence"/>
</dbReference>
<keyword evidence="1" id="KW-0812">Transmembrane</keyword>
<name>A0A4Q1ZVR4_9LACO</name>
<comment type="caution">
    <text evidence="2">The sequence shown here is derived from an EMBL/GenBank/DDBJ whole genome shotgun (WGS) entry which is preliminary data.</text>
</comment>
<protein>
    <submittedName>
        <fullName evidence="2">Uncharacterized protein</fullName>
    </submittedName>
</protein>
<evidence type="ECO:0000256" key="1">
    <source>
        <dbReference type="SAM" id="Phobius"/>
    </source>
</evidence>
<gene>
    <name evidence="2" type="ORF">D6C19_11660</name>
</gene>
<keyword evidence="1" id="KW-1133">Transmembrane helix</keyword>
<dbReference type="AlphaFoldDB" id="A0A4Q1ZVR4"/>
<dbReference type="EMBL" id="QZFR01000167">
    <property type="protein sequence ID" value="RXV60485.1"/>
    <property type="molecule type" value="Genomic_DNA"/>
</dbReference>
<proteinExistence type="predicted"/>